<dbReference type="RefSeq" id="XP_024573928.1">
    <property type="nucleotide sequence ID" value="XM_024722897.1"/>
</dbReference>
<reference evidence="3" key="1">
    <citation type="submission" date="2014-09" db="EMBL/GenBank/DDBJ databases">
        <authorList>
            <person name="Sharma Rahul"/>
            <person name="Thines Marco"/>
        </authorList>
    </citation>
    <scope>NUCLEOTIDE SEQUENCE [LARGE SCALE GENOMIC DNA]</scope>
</reference>
<organism evidence="2 3">
    <name type="scientific">Plasmopara halstedii</name>
    <name type="common">Downy mildew of sunflower</name>
    <dbReference type="NCBI Taxonomy" id="4781"/>
    <lineage>
        <taxon>Eukaryota</taxon>
        <taxon>Sar</taxon>
        <taxon>Stramenopiles</taxon>
        <taxon>Oomycota</taxon>
        <taxon>Peronosporomycetes</taxon>
        <taxon>Peronosporales</taxon>
        <taxon>Peronosporaceae</taxon>
        <taxon>Plasmopara</taxon>
    </lineage>
</organism>
<feature type="region of interest" description="Disordered" evidence="1">
    <location>
        <begin position="1"/>
        <end position="26"/>
    </location>
</feature>
<evidence type="ECO:0000256" key="1">
    <source>
        <dbReference type="SAM" id="MobiDB-lite"/>
    </source>
</evidence>
<protein>
    <submittedName>
        <fullName evidence="2">Uncharacterized protein</fullName>
    </submittedName>
</protein>
<dbReference type="Proteomes" id="UP000054928">
    <property type="component" value="Unassembled WGS sequence"/>
</dbReference>
<accession>A0A0P1AAD9</accession>
<dbReference type="GeneID" id="36400394"/>
<evidence type="ECO:0000313" key="2">
    <source>
        <dbReference type="EMBL" id="CEG37559.1"/>
    </source>
</evidence>
<keyword evidence="3" id="KW-1185">Reference proteome</keyword>
<evidence type="ECO:0000313" key="3">
    <source>
        <dbReference type="Proteomes" id="UP000054928"/>
    </source>
</evidence>
<name>A0A0P1AAD9_PLAHL</name>
<dbReference type="EMBL" id="CCYD01000288">
    <property type="protein sequence ID" value="CEG37559.1"/>
    <property type="molecule type" value="Genomic_DNA"/>
</dbReference>
<dbReference type="AlphaFoldDB" id="A0A0P1AAD9"/>
<proteinExistence type="predicted"/>
<sequence>MMEKVMKIPPQQRLPQKEGEDTMKPFTEADTNHAIERLKRHKTGGTIGLNHEFVQGFVEMIYSVTKIIETQRKLWITVQLSNSPRHIKVLKVH</sequence>